<dbReference type="Proteomes" id="UP000249081">
    <property type="component" value="Unassembled WGS sequence"/>
</dbReference>
<reference evidence="4 5" key="2">
    <citation type="submission" date="2018-06" db="EMBL/GenBank/DDBJ databases">
        <title>Metagenomic assembly of (sub)arctic Cyanobacteria and their associated microbiome from non-axenic cultures.</title>
        <authorList>
            <person name="Baurain D."/>
        </authorList>
    </citation>
    <scope>NUCLEOTIDE SEQUENCE [LARGE SCALE GENOMIC DNA]</scope>
    <source>
        <strain evidence="4">ULC041bin1</strain>
    </source>
</reference>
<feature type="domain" description="SLH" evidence="3">
    <location>
        <begin position="52"/>
        <end position="116"/>
    </location>
</feature>
<dbReference type="PANTHER" id="PTHR43308">
    <property type="entry name" value="OUTER MEMBRANE PROTEIN ALPHA-RELATED"/>
    <property type="match status" value="1"/>
</dbReference>
<evidence type="ECO:0000313" key="5">
    <source>
        <dbReference type="Proteomes" id="UP000249081"/>
    </source>
</evidence>
<dbReference type="InterPro" id="IPR007049">
    <property type="entry name" value="Carb-sel_porin_OprB"/>
</dbReference>
<evidence type="ECO:0000256" key="1">
    <source>
        <dbReference type="RuleBase" id="RU363072"/>
    </source>
</evidence>
<dbReference type="GO" id="GO:0008643">
    <property type="term" value="P:carbohydrate transport"/>
    <property type="evidence" value="ECO:0007669"/>
    <property type="project" value="InterPro"/>
</dbReference>
<dbReference type="PROSITE" id="PS51272">
    <property type="entry name" value="SLH"/>
    <property type="match status" value="1"/>
</dbReference>
<dbReference type="InterPro" id="IPR051465">
    <property type="entry name" value="Cell_Envelope_Struct_Comp"/>
</dbReference>
<proteinExistence type="inferred from homology"/>
<reference evidence="5" key="1">
    <citation type="submission" date="2018-04" db="EMBL/GenBank/DDBJ databases">
        <authorList>
            <person name="Cornet L."/>
        </authorList>
    </citation>
    <scope>NUCLEOTIDE SEQUENCE [LARGE SCALE GENOMIC DNA]</scope>
</reference>
<comment type="similarity">
    <text evidence="1">Belongs to the OprB family.</text>
</comment>
<feature type="signal peptide" evidence="1">
    <location>
        <begin position="1"/>
        <end position="28"/>
    </location>
</feature>
<dbReference type="InterPro" id="IPR001119">
    <property type="entry name" value="SLH_dom"/>
</dbReference>
<comment type="caution">
    <text evidence="4">The sequence shown here is derived from an EMBL/GenBank/DDBJ whole genome shotgun (WGS) entry which is preliminary data.</text>
</comment>
<feature type="chain" id="PRO_5015799450" evidence="1">
    <location>
        <begin position="29"/>
        <end position="487"/>
    </location>
</feature>
<evidence type="ECO:0000256" key="2">
    <source>
        <dbReference type="SAM" id="Coils"/>
    </source>
</evidence>
<sequence>MAKLFWQSLLAVPAALSAAVAVSGSAIAAEAASTVQVSNFDQDSVQLAQITSVSELSDVLPSDWAFQALQSLVENYGCIQGYPDRTFRGQRSLTRFEFAAGLNSCLDVIATLIAQSGINPDDLATIRRLQEEFQADLALLRGRVDGLEAETATLRAQQFSTTTKLRGQADFHLVTPFDVVGTETSTSVASRARLNFDSSFTGNDRLRIRLQGREGNAIVPLGGLANAGSGTFSNVIVDDFYYSFPVGSRLTVTTSARGLSGGDWVSSTIVPFDGPSVADAGGPQFYDTYGSTSNGAGVGLSFALTDSIILDAGYTAGNGSAAAPQATSPAVGLFAARNQSYIAQLSYLSDGFLDAAVTYLHSDGAAAGFLGSTDTFAGLLNLDFGGFFVAGHGAYSTFNGGNTNDFSWTAGVGLKNFLAEGASLGVYGGQLPASVGENPFLIEGYYEIPFNKFLTITPAVIYGDINSNVAGADDTGFWGALRATFRF</sequence>
<dbReference type="InterPro" id="IPR047684">
    <property type="entry name" value="Por_som-like"/>
</dbReference>
<dbReference type="AlphaFoldDB" id="A0A2W4WR87"/>
<dbReference type="NCBIfam" id="NF033921">
    <property type="entry name" value="por_somb"/>
    <property type="match status" value="1"/>
</dbReference>
<dbReference type="GO" id="GO:0016020">
    <property type="term" value="C:membrane"/>
    <property type="evidence" value="ECO:0007669"/>
    <property type="project" value="InterPro"/>
</dbReference>
<keyword evidence="1" id="KW-0732">Signal</keyword>
<name>A0A2W4WR87_9CYAN</name>
<dbReference type="PANTHER" id="PTHR43308:SF1">
    <property type="entry name" value="OUTER MEMBRANE PROTEIN ALPHA"/>
    <property type="match status" value="1"/>
</dbReference>
<evidence type="ECO:0000259" key="3">
    <source>
        <dbReference type="PROSITE" id="PS51272"/>
    </source>
</evidence>
<gene>
    <name evidence="4" type="ORF">DCF17_00570</name>
</gene>
<protein>
    <submittedName>
        <fullName evidence="4">S-layer protein</fullName>
    </submittedName>
</protein>
<organism evidence="4 5">
    <name type="scientific">Shackletoniella antarctica</name>
    <dbReference type="NCBI Taxonomy" id="268115"/>
    <lineage>
        <taxon>Bacteria</taxon>
        <taxon>Bacillati</taxon>
        <taxon>Cyanobacteriota</taxon>
        <taxon>Cyanophyceae</taxon>
        <taxon>Oculatellales</taxon>
        <taxon>Oculatellaceae</taxon>
        <taxon>Shackletoniella</taxon>
    </lineage>
</organism>
<dbReference type="Pfam" id="PF04966">
    <property type="entry name" value="OprB"/>
    <property type="match status" value="1"/>
</dbReference>
<evidence type="ECO:0000313" key="4">
    <source>
        <dbReference type="EMBL" id="PZO45707.1"/>
    </source>
</evidence>
<dbReference type="EMBL" id="QBMN01000002">
    <property type="protein sequence ID" value="PZO45707.1"/>
    <property type="molecule type" value="Genomic_DNA"/>
</dbReference>
<accession>A0A2W4WR87</accession>
<keyword evidence="2" id="KW-0175">Coiled coil</keyword>
<feature type="coiled-coil region" evidence="2">
    <location>
        <begin position="130"/>
        <end position="157"/>
    </location>
</feature>
<dbReference type="Pfam" id="PF00395">
    <property type="entry name" value="SLH"/>
    <property type="match status" value="1"/>
</dbReference>
<dbReference type="GO" id="GO:0015288">
    <property type="term" value="F:porin activity"/>
    <property type="evidence" value="ECO:0007669"/>
    <property type="project" value="InterPro"/>
</dbReference>